<dbReference type="EMBL" id="BAAAZN010000009">
    <property type="protein sequence ID" value="GAA3555741.1"/>
    <property type="molecule type" value="Genomic_DNA"/>
</dbReference>
<dbReference type="Proteomes" id="UP001500689">
    <property type="component" value="Unassembled WGS sequence"/>
</dbReference>
<protein>
    <submittedName>
        <fullName evidence="3">Uncharacterized protein</fullName>
    </submittedName>
</protein>
<name>A0ABP6WSP2_9PSEU</name>
<keyword evidence="4" id="KW-1185">Reference proteome</keyword>
<keyword evidence="2" id="KW-1133">Transmembrane helix</keyword>
<feature type="transmembrane region" description="Helical" evidence="2">
    <location>
        <begin position="150"/>
        <end position="171"/>
    </location>
</feature>
<organism evidence="3 4">
    <name type="scientific">Amycolatopsis ultiminotia</name>
    <dbReference type="NCBI Taxonomy" id="543629"/>
    <lineage>
        <taxon>Bacteria</taxon>
        <taxon>Bacillati</taxon>
        <taxon>Actinomycetota</taxon>
        <taxon>Actinomycetes</taxon>
        <taxon>Pseudonocardiales</taxon>
        <taxon>Pseudonocardiaceae</taxon>
        <taxon>Amycolatopsis</taxon>
    </lineage>
</organism>
<dbReference type="RefSeq" id="WP_344862713.1">
    <property type="nucleotide sequence ID" value="NZ_BAAAZN010000009.1"/>
</dbReference>
<feature type="region of interest" description="Disordered" evidence="1">
    <location>
        <begin position="74"/>
        <end position="102"/>
    </location>
</feature>
<comment type="caution">
    <text evidence="3">The sequence shown here is derived from an EMBL/GenBank/DDBJ whole genome shotgun (WGS) entry which is preliminary data.</text>
</comment>
<feature type="transmembrane region" description="Helical" evidence="2">
    <location>
        <begin position="20"/>
        <end position="39"/>
    </location>
</feature>
<keyword evidence="2" id="KW-0812">Transmembrane</keyword>
<feature type="region of interest" description="Disordered" evidence="1">
    <location>
        <begin position="182"/>
        <end position="271"/>
    </location>
</feature>
<accession>A0ABP6WSP2</accession>
<feature type="region of interest" description="Disordered" evidence="1">
    <location>
        <begin position="121"/>
        <end position="140"/>
    </location>
</feature>
<evidence type="ECO:0000313" key="4">
    <source>
        <dbReference type="Proteomes" id="UP001500689"/>
    </source>
</evidence>
<feature type="compositionally biased region" description="Acidic residues" evidence="1">
    <location>
        <begin position="126"/>
        <end position="139"/>
    </location>
</feature>
<feature type="transmembrane region" description="Helical" evidence="2">
    <location>
        <begin position="45"/>
        <end position="63"/>
    </location>
</feature>
<sequence length="271" mass="28036">MGEEHKGTTEQATKRGLRPASVAAAALAAVTAALLGSTLGVAGTVVGAGLASVITTVGGELYLRSLQRTRDAAKKARDKLATAGQRRTQGGLRPVSDPRDAPTVYLSTDLSEMPTVRISKLQPGESPEEQPEEQPEAEESFGAKLRKLRWPLIIGSSVVAFAAALAVLFTLDGVSNGGVNTGLLPQRDTSQQDRQQDDQPTQTQDVPTPTETPSDTPSTAPSTTTTTVGPTTTTSPTTENQAPPSSTGSSAPSTTQSQPESKAPVQPNATP</sequence>
<keyword evidence="2" id="KW-0472">Membrane</keyword>
<proteinExistence type="predicted"/>
<evidence type="ECO:0000256" key="1">
    <source>
        <dbReference type="SAM" id="MobiDB-lite"/>
    </source>
</evidence>
<reference evidence="4" key="1">
    <citation type="journal article" date="2019" name="Int. J. Syst. Evol. Microbiol.">
        <title>The Global Catalogue of Microorganisms (GCM) 10K type strain sequencing project: providing services to taxonomists for standard genome sequencing and annotation.</title>
        <authorList>
            <consortium name="The Broad Institute Genomics Platform"/>
            <consortium name="The Broad Institute Genome Sequencing Center for Infectious Disease"/>
            <person name="Wu L."/>
            <person name="Ma J."/>
        </authorList>
    </citation>
    <scope>NUCLEOTIDE SEQUENCE [LARGE SCALE GENOMIC DNA]</scope>
    <source>
        <strain evidence="4">JCM 16898</strain>
    </source>
</reference>
<gene>
    <name evidence="3" type="ORF">GCM10022222_44200</name>
</gene>
<feature type="compositionally biased region" description="Low complexity" evidence="1">
    <location>
        <begin position="198"/>
        <end position="259"/>
    </location>
</feature>
<evidence type="ECO:0000313" key="3">
    <source>
        <dbReference type="EMBL" id="GAA3555741.1"/>
    </source>
</evidence>
<evidence type="ECO:0000256" key="2">
    <source>
        <dbReference type="SAM" id="Phobius"/>
    </source>
</evidence>